<reference evidence="6 7" key="1">
    <citation type="submission" date="2018-07" db="EMBL/GenBank/DDBJ databases">
        <title>GABA Modulating Bacteria of the Human Gut Microbiota.</title>
        <authorList>
            <person name="Strandwitz P."/>
            <person name="Kim K.H."/>
            <person name="Terekhova D."/>
            <person name="Liu J.K."/>
            <person name="Sharma A."/>
            <person name="Levering J."/>
            <person name="Mcdonald D."/>
            <person name="Dietrich D."/>
            <person name="Ramadhar T.R."/>
            <person name="Lekbua A."/>
            <person name="Mroue N."/>
            <person name="Liston C."/>
            <person name="Stewart E.J."/>
            <person name="Dubin M.J."/>
            <person name="Zengler K."/>
            <person name="Knight R."/>
            <person name="Gilbert J.A."/>
            <person name="Clardy J."/>
            <person name="Lewis K."/>
        </authorList>
    </citation>
    <scope>NUCLEOTIDE SEQUENCE [LARGE SCALE GENOMIC DNA]</scope>
    <source>
        <strain evidence="6 7">KLE1738</strain>
    </source>
</reference>
<evidence type="ECO:0000313" key="7">
    <source>
        <dbReference type="Proteomes" id="UP000260649"/>
    </source>
</evidence>
<dbReference type="InterPro" id="IPR027417">
    <property type="entry name" value="P-loop_NTPase"/>
</dbReference>
<proteinExistence type="inferred from homology"/>
<feature type="domain" description="ABC transporter" evidence="5">
    <location>
        <begin position="5"/>
        <end position="232"/>
    </location>
</feature>
<dbReference type="InterPro" id="IPR017871">
    <property type="entry name" value="ABC_transporter-like_CS"/>
</dbReference>
<dbReference type="Gene3D" id="3.40.50.300">
    <property type="entry name" value="P-loop containing nucleotide triphosphate hydrolases"/>
    <property type="match status" value="1"/>
</dbReference>
<dbReference type="SUPFAM" id="SSF52540">
    <property type="entry name" value="P-loop containing nucleoside triphosphate hydrolases"/>
    <property type="match status" value="1"/>
</dbReference>
<dbReference type="SMART" id="SM00382">
    <property type="entry name" value="AAA"/>
    <property type="match status" value="1"/>
</dbReference>
<dbReference type="GO" id="GO:0005524">
    <property type="term" value="F:ATP binding"/>
    <property type="evidence" value="ECO:0007669"/>
    <property type="project" value="UniProtKB-KW"/>
</dbReference>
<dbReference type="PANTHER" id="PTHR43335">
    <property type="entry name" value="ABC TRANSPORTER, ATP-BINDING PROTEIN"/>
    <property type="match status" value="1"/>
</dbReference>
<organism evidence="6 7">
    <name type="scientific">Evtepia gabavorous</name>
    <dbReference type="NCBI Taxonomy" id="2211183"/>
    <lineage>
        <taxon>Bacteria</taxon>
        <taxon>Bacillati</taxon>
        <taxon>Bacillota</taxon>
        <taxon>Clostridia</taxon>
        <taxon>Eubacteriales</taxon>
        <taxon>Evtepia</taxon>
    </lineage>
</organism>
<dbReference type="AlphaFoldDB" id="A0A3E2B4E5"/>
<dbReference type="EMBL" id="QQRQ01000006">
    <property type="protein sequence ID" value="RFT06893.1"/>
    <property type="molecule type" value="Genomic_DNA"/>
</dbReference>
<dbReference type="Pfam" id="PF00005">
    <property type="entry name" value="ABC_tran"/>
    <property type="match status" value="1"/>
</dbReference>
<evidence type="ECO:0000256" key="3">
    <source>
        <dbReference type="ARBA" id="ARBA00022741"/>
    </source>
</evidence>
<keyword evidence="4 6" id="KW-0067">ATP-binding</keyword>
<evidence type="ECO:0000259" key="5">
    <source>
        <dbReference type="PROSITE" id="PS50893"/>
    </source>
</evidence>
<dbReference type="InterPro" id="IPR003593">
    <property type="entry name" value="AAA+_ATPase"/>
</dbReference>
<dbReference type="Proteomes" id="UP000260649">
    <property type="component" value="Unassembled WGS sequence"/>
</dbReference>
<sequence length="243" mass="26871">MDTVLTLDHVSKIYHNGRGARNITFSVERGQVVGLLGPNGSGKTTIMKSITGLSQPTEGTITVFGAPVTDREKALMQVGALIEQPALYENLTAQDHLRMAARYYPGVDQARMDKVLEIVGLTPYRKERCGKFSLGMKQRMGLALALLSEPELMILDEPTNGLDIEATVEMREVILRLAKEKGVTFLVASHLAAEIEKMCDKVLVLYEGEMLSFDTKEEALRLNPSLEDYFLAKVRDKKGSVVL</sequence>
<dbReference type="GeneID" id="97995176"/>
<keyword evidence="7" id="KW-1185">Reference proteome</keyword>
<dbReference type="PANTHER" id="PTHR43335:SF4">
    <property type="entry name" value="ABC TRANSPORTER, ATP-BINDING PROTEIN"/>
    <property type="match status" value="1"/>
</dbReference>
<gene>
    <name evidence="6" type="ORF">DV520_05425</name>
</gene>
<evidence type="ECO:0000256" key="4">
    <source>
        <dbReference type="ARBA" id="ARBA00022840"/>
    </source>
</evidence>
<keyword evidence="2" id="KW-0813">Transport</keyword>
<dbReference type="InterPro" id="IPR003439">
    <property type="entry name" value="ABC_transporter-like_ATP-bd"/>
</dbReference>
<dbReference type="PROSITE" id="PS50893">
    <property type="entry name" value="ABC_TRANSPORTER_2"/>
    <property type="match status" value="1"/>
</dbReference>
<evidence type="ECO:0000256" key="1">
    <source>
        <dbReference type="ARBA" id="ARBA00005417"/>
    </source>
</evidence>
<dbReference type="OrthoDB" id="9809205at2"/>
<keyword evidence="3" id="KW-0547">Nucleotide-binding</keyword>
<name>A0A3E2B4E5_9FIRM</name>
<evidence type="ECO:0000256" key="2">
    <source>
        <dbReference type="ARBA" id="ARBA00022448"/>
    </source>
</evidence>
<comment type="caution">
    <text evidence="6">The sequence shown here is derived from an EMBL/GenBank/DDBJ whole genome shotgun (WGS) entry which is preliminary data.</text>
</comment>
<dbReference type="PROSITE" id="PS00211">
    <property type="entry name" value="ABC_TRANSPORTER_1"/>
    <property type="match status" value="1"/>
</dbReference>
<dbReference type="GO" id="GO:0016887">
    <property type="term" value="F:ATP hydrolysis activity"/>
    <property type="evidence" value="ECO:0007669"/>
    <property type="project" value="InterPro"/>
</dbReference>
<protein>
    <submittedName>
        <fullName evidence="6">ABC transporter ATP-binding protein</fullName>
    </submittedName>
</protein>
<comment type="similarity">
    <text evidence="1">Belongs to the ABC transporter superfamily.</text>
</comment>
<dbReference type="RefSeq" id="WP_021919062.1">
    <property type="nucleotide sequence ID" value="NZ_DAIQVC010000007.1"/>
</dbReference>
<accession>A0A3E2B4E5</accession>
<evidence type="ECO:0000313" key="6">
    <source>
        <dbReference type="EMBL" id="RFT06893.1"/>
    </source>
</evidence>